<keyword evidence="2" id="KW-1185">Reference proteome</keyword>
<dbReference type="GeneID" id="97539299"/>
<geneLocation type="plasmid" evidence="1 2">
    <name>pCS2</name>
</geneLocation>
<proteinExistence type="predicted"/>
<gene>
    <name evidence="1" type="ORF">ATCC9714_PCS200271</name>
</gene>
<name>A0ABM9RTL7_PARSO</name>
<keyword evidence="1" id="KW-0614">Plasmid</keyword>
<evidence type="ECO:0000313" key="2">
    <source>
        <dbReference type="Proteomes" id="UP000032811"/>
    </source>
</evidence>
<evidence type="ECO:0000313" key="1">
    <source>
        <dbReference type="EMBL" id="CEJ75434.1"/>
    </source>
</evidence>
<protein>
    <submittedName>
        <fullName evidence="1">Gp10 phage protein</fullName>
    </submittedName>
</protein>
<accession>A0ABM9RTL7</accession>
<dbReference type="Proteomes" id="UP000032811">
    <property type="component" value="Plasmid pCS2"/>
</dbReference>
<dbReference type="RefSeq" id="WP_021121879.1">
    <property type="nucleotide sequence ID" value="NZ_CDNJ01000001.1"/>
</dbReference>
<reference evidence="1 2" key="1">
    <citation type="submission" date="2014-11" db="EMBL/GenBank/DDBJ databases">
        <authorList>
            <person name="Aslett M.A."/>
            <person name="De Silva N."/>
        </authorList>
    </citation>
    <scope>NUCLEOTIDE SEQUENCE [LARGE SCALE GENOMIC DNA]</scope>
    <source>
        <strain evidence="1 2">ATCC9714</strain>
        <plasmid evidence="1 2">pCS2</plasmid>
    </source>
</reference>
<sequence>MENEDFDIIALVVKALESTNIEVFEGWYDEEINKTHITIHEYLEQDNEYEDDKAGCIEHNIQLDIWSKDSLEAYNLKKQVRKLMIENDFRKTDSQDFYEVKTKIYHKAMRFTYNEFI</sequence>
<organism evidence="1 2">
    <name type="scientific">Paraclostridium sordellii</name>
    <name type="common">Clostridium sordellii</name>
    <dbReference type="NCBI Taxonomy" id="1505"/>
    <lineage>
        <taxon>Bacteria</taxon>
        <taxon>Bacillati</taxon>
        <taxon>Bacillota</taxon>
        <taxon>Clostridia</taxon>
        <taxon>Peptostreptococcales</taxon>
        <taxon>Peptostreptococcaceae</taxon>
        <taxon>Paraclostridium</taxon>
    </lineage>
</organism>
<dbReference type="EMBL" id="LN680000">
    <property type="protein sequence ID" value="CEJ75434.1"/>
    <property type="molecule type" value="Genomic_DNA"/>
</dbReference>